<evidence type="ECO:0000313" key="2">
    <source>
        <dbReference type="EMBL" id="QFI38799.1"/>
    </source>
</evidence>
<dbReference type="GO" id="GO:0016887">
    <property type="term" value="F:ATP hydrolysis activity"/>
    <property type="evidence" value="ECO:0007669"/>
    <property type="project" value="InterPro"/>
</dbReference>
<dbReference type="Gene3D" id="3.40.50.300">
    <property type="entry name" value="P-loop containing nucleotide triphosphate hydrolases"/>
    <property type="match status" value="1"/>
</dbReference>
<feature type="domain" description="ORC1/DEAH AAA+ ATPase" evidence="1">
    <location>
        <begin position="115"/>
        <end position="264"/>
    </location>
</feature>
<dbReference type="OrthoDB" id="5593847at2"/>
<dbReference type="InterPro" id="IPR049945">
    <property type="entry name" value="AAA_22"/>
</dbReference>
<keyword evidence="2" id="KW-0067">ATP-binding</keyword>
<keyword evidence="3" id="KW-1185">Reference proteome</keyword>
<gene>
    <name evidence="2" type="ORF">FR932_13530</name>
</gene>
<keyword evidence="2" id="KW-0547">Nucleotide-binding</keyword>
<accession>A0A5J6WL10</accession>
<dbReference type="KEGG" id="mmaa:FR932_13530"/>
<dbReference type="AlphaFoldDB" id="A0A5J6WL10"/>
<dbReference type="EMBL" id="CP044399">
    <property type="protein sequence ID" value="QFI38799.1"/>
    <property type="molecule type" value="Genomic_DNA"/>
</dbReference>
<dbReference type="SUPFAM" id="SSF52540">
    <property type="entry name" value="P-loop containing nucleoside triphosphate hydrolases"/>
    <property type="match status" value="1"/>
</dbReference>
<dbReference type="Proteomes" id="UP000327424">
    <property type="component" value="Chromosome"/>
</dbReference>
<evidence type="ECO:0000313" key="3">
    <source>
        <dbReference type="Proteomes" id="UP000327424"/>
    </source>
</evidence>
<sequence>MSFQIAKYTLSKNSDYRGNPFIETLPMRLSASDFWDAVVDVVELPENIAELDVETLEQKAANIMKSVLPTSQYYDIYCDFLNILKEGYQERNPLNEDTQRWQNQVATENYHRTRTTAPSLKFTGFSGMGKTTLFNSLLTLIPPVLSHPKEGPMGKDVFQFVYIKVDIPGEADSKEICLIIAREIDKVLGTTDYQIQYEKLTRKRCISKVITLCSTLLIGVIIFDEIQNICFASPNERKQIFTLFDQLTQVAHVPTVKIGTSKANRLSEKEFTNARRLGIPHEWVNFSKLDIDWKSLVEYAWDYQLLPEFIKLTPALENKIYSLTQGIPYCLFFLIEQTNKHCIRDCLPCFSGEVFDHIFDSKFSIMKPAIIALRHGKFDAFDDLMNTNFELDQKVKKEVKKLLKIAAEHRFKGQEAKAIYEQVERYLPEYKLTKKEEQTVKILEKELAMNSSTMPIDNLGYEGIPL</sequence>
<name>A0A5J6WL10_MORMI</name>
<organism evidence="2 3">
    <name type="scientific">Moritella marina ATCC 15381</name>
    <dbReference type="NCBI Taxonomy" id="1202962"/>
    <lineage>
        <taxon>Bacteria</taxon>
        <taxon>Pseudomonadati</taxon>
        <taxon>Pseudomonadota</taxon>
        <taxon>Gammaproteobacteria</taxon>
        <taxon>Alteromonadales</taxon>
        <taxon>Moritellaceae</taxon>
        <taxon>Moritella</taxon>
    </lineage>
</organism>
<reference evidence="2 3" key="1">
    <citation type="submission" date="2019-09" db="EMBL/GenBank/DDBJ databases">
        <title>Hybrid Assembly of the complete Genome of the Deep-Sea Bacterium Moritella marina from long Nanopore and Illumina reads.</title>
        <authorList>
            <person name="Magin S."/>
            <person name="Georgoulis A."/>
            <person name="Papadimitriou K."/>
            <person name="Iliakis G."/>
            <person name="Vorgias C.E."/>
        </authorList>
    </citation>
    <scope>NUCLEOTIDE SEQUENCE [LARGE SCALE GENOMIC DNA]</scope>
    <source>
        <strain evidence="2 3">MP-1</strain>
    </source>
</reference>
<dbReference type="Pfam" id="PF13401">
    <property type="entry name" value="AAA_22"/>
    <property type="match status" value="1"/>
</dbReference>
<dbReference type="InterPro" id="IPR027417">
    <property type="entry name" value="P-loop_NTPase"/>
</dbReference>
<evidence type="ECO:0000259" key="1">
    <source>
        <dbReference type="Pfam" id="PF13401"/>
    </source>
</evidence>
<dbReference type="GO" id="GO:0005524">
    <property type="term" value="F:ATP binding"/>
    <property type="evidence" value="ECO:0007669"/>
    <property type="project" value="UniProtKB-KW"/>
</dbReference>
<proteinExistence type="predicted"/>
<protein>
    <submittedName>
        <fullName evidence="2">ATP-binding protein</fullName>
    </submittedName>
</protein>
<dbReference type="RefSeq" id="WP_019441462.1">
    <property type="nucleotide sequence ID" value="NZ_ALOE01000018.1"/>
</dbReference>